<dbReference type="Pfam" id="PF14326">
    <property type="entry name" value="DUF4384"/>
    <property type="match status" value="1"/>
</dbReference>
<dbReference type="EMBL" id="MSLT01000012">
    <property type="protein sequence ID" value="OUD14481.1"/>
    <property type="molecule type" value="Genomic_DNA"/>
</dbReference>
<name>A0A251X926_9GAMM</name>
<evidence type="ECO:0000259" key="2">
    <source>
        <dbReference type="Pfam" id="PF14326"/>
    </source>
</evidence>
<organism evidence="3 4">
    <name type="scientific">Thioflexithrix psekupsensis</name>
    <dbReference type="NCBI Taxonomy" id="1570016"/>
    <lineage>
        <taxon>Bacteria</taxon>
        <taxon>Pseudomonadati</taxon>
        <taxon>Pseudomonadota</taxon>
        <taxon>Gammaproteobacteria</taxon>
        <taxon>Thiotrichales</taxon>
        <taxon>Thioflexithrix</taxon>
    </lineage>
</organism>
<feature type="coiled-coil region" evidence="1">
    <location>
        <begin position="47"/>
        <end position="110"/>
    </location>
</feature>
<gene>
    <name evidence="3" type="ORF">TPSD3_09270</name>
</gene>
<keyword evidence="1" id="KW-0175">Coiled coil</keyword>
<comment type="caution">
    <text evidence="3">The sequence shown here is derived from an EMBL/GenBank/DDBJ whole genome shotgun (WGS) entry which is preliminary data.</text>
</comment>
<evidence type="ECO:0000256" key="1">
    <source>
        <dbReference type="SAM" id="Coils"/>
    </source>
</evidence>
<accession>A0A251X926</accession>
<sequence length="331" mass="37260">MFLWFHSATTFAIVPAIALKALETLAISAASDAVVSYFSPDKTPEELNKVRQQLEQVKQQLAASKQASEYPSTKEFAQIEQLITQSDNILNAINSQMNSLEARVKLLENDITGVHQFIQQRQSTDPTPSVKQAAQAVEQAVQQASLQFDISYGYRPKHQGDIRPLTNNAILSSGDSYKITFTPKQDSYVYIFQIDGGDNVTRLFPMEKMGDVVVNNFNPVKANQTYHIPSPNQSFKLDNVTGTEKIYFIASQQQDIQLEQWNKQQPVVLAMRNLQQAIMTRGPAGIVDDPKQSGYHTMTTEEDNQFKIDRKHLMGLCQKNGCVNVLSFEHR</sequence>
<dbReference type="AlphaFoldDB" id="A0A251X926"/>
<proteinExistence type="predicted"/>
<evidence type="ECO:0000313" key="3">
    <source>
        <dbReference type="EMBL" id="OUD14481.1"/>
    </source>
</evidence>
<feature type="domain" description="DUF4384" evidence="2">
    <location>
        <begin position="172"/>
        <end position="253"/>
    </location>
</feature>
<dbReference type="Proteomes" id="UP000194798">
    <property type="component" value="Unassembled WGS sequence"/>
</dbReference>
<dbReference type="InterPro" id="IPR025493">
    <property type="entry name" value="DUF4384"/>
</dbReference>
<reference evidence="3 4" key="1">
    <citation type="submission" date="2016-12" db="EMBL/GenBank/DDBJ databases">
        <title>Thioflexothrix psekupsii D3 genome sequencing and assembly.</title>
        <authorList>
            <person name="Fomenkov A."/>
            <person name="Vincze T."/>
            <person name="Grabovich M."/>
            <person name="Anton B.P."/>
            <person name="Dubinina G."/>
            <person name="Orlova M."/>
            <person name="Belousova E."/>
            <person name="Roberts R.J."/>
        </authorList>
    </citation>
    <scope>NUCLEOTIDE SEQUENCE [LARGE SCALE GENOMIC DNA]</scope>
    <source>
        <strain evidence="3">D3</strain>
    </source>
</reference>
<evidence type="ECO:0000313" key="4">
    <source>
        <dbReference type="Proteomes" id="UP000194798"/>
    </source>
</evidence>
<protein>
    <recommendedName>
        <fullName evidence="2">DUF4384 domain-containing protein</fullName>
    </recommendedName>
</protein>
<keyword evidence="4" id="KW-1185">Reference proteome</keyword>